<keyword evidence="2" id="KW-0521">NADP</keyword>
<organism evidence="4 5">
    <name type="scientific">Heliocybe sulcata</name>
    <dbReference type="NCBI Taxonomy" id="5364"/>
    <lineage>
        <taxon>Eukaryota</taxon>
        <taxon>Fungi</taxon>
        <taxon>Dikarya</taxon>
        <taxon>Basidiomycota</taxon>
        <taxon>Agaricomycotina</taxon>
        <taxon>Agaricomycetes</taxon>
        <taxon>Gloeophyllales</taxon>
        <taxon>Gloeophyllaceae</taxon>
        <taxon>Heliocybe</taxon>
    </lineage>
</organism>
<dbReference type="GO" id="GO:0016491">
    <property type="term" value="F:oxidoreductase activity"/>
    <property type="evidence" value="ECO:0007669"/>
    <property type="project" value="UniProtKB-KW"/>
</dbReference>
<sequence length="234" mass="25952">MNAGVGNMQYEEMEGWESTLHVNHLSTALCALLLLSRMLKTSSDFSVQTRLVVVSSAVHYSVAITEDVANSPSILKKLNDKEYFQVGTGVQAYMISKLLNIFFVRALTARLTPSSPLITTAVNPGFCDSELRRNYTDFTPPSIVHEGKKIELVAWTSEEGARQLVFAALGPVDPAEVDSIRGAYISENAILEPSDFVISKEGKECEDRIWDETIEILSETMPKVTEIIKQYLTV</sequence>
<protein>
    <recommendedName>
        <fullName evidence="6">NAD(P)-binding protein</fullName>
    </recommendedName>
</protein>
<dbReference type="InterPro" id="IPR036291">
    <property type="entry name" value="NAD(P)-bd_dom_sf"/>
</dbReference>
<evidence type="ECO:0000313" key="5">
    <source>
        <dbReference type="Proteomes" id="UP000305948"/>
    </source>
</evidence>
<keyword evidence="3" id="KW-0560">Oxidoreductase</keyword>
<dbReference type="OrthoDB" id="542013at2759"/>
<dbReference type="SUPFAM" id="SSF51735">
    <property type="entry name" value="NAD(P)-binding Rossmann-fold domains"/>
    <property type="match status" value="1"/>
</dbReference>
<evidence type="ECO:0008006" key="6">
    <source>
        <dbReference type="Google" id="ProtNLM"/>
    </source>
</evidence>
<gene>
    <name evidence="4" type="ORF">OE88DRAFT_1163454</name>
</gene>
<evidence type="ECO:0000256" key="3">
    <source>
        <dbReference type="ARBA" id="ARBA00023002"/>
    </source>
</evidence>
<evidence type="ECO:0000256" key="2">
    <source>
        <dbReference type="ARBA" id="ARBA00022857"/>
    </source>
</evidence>
<dbReference type="AlphaFoldDB" id="A0A5C3NA52"/>
<dbReference type="PANTHER" id="PTHR24320:SF252">
    <property type="entry name" value="DEHYDROGENASE_REDUCTASE FAMILY PROTEIN, PUTATIVE (AFU_ORTHOLOGUE AFUA_3G08550)-RELATED"/>
    <property type="match status" value="1"/>
</dbReference>
<proteinExistence type="inferred from homology"/>
<comment type="similarity">
    <text evidence="1">Belongs to the short-chain dehydrogenases/reductases (SDR) family.</text>
</comment>
<dbReference type="EMBL" id="ML213506">
    <property type="protein sequence ID" value="TFK54200.1"/>
    <property type="molecule type" value="Genomic_DNA"/>
</dbReference>
<reference evidence="4 5" key="1">
    <citation type="journal article" date="2019" name="Nat. Ecol. Evol.">
        <title>Megaphylogeny resolves global patterns of mushroom evolution.</title>
        <authorList>
            <person name="Varga T."/>
            <person name="Krizsan K."/>
            <person name="Foldi C."/>
            <person name="Dima B."/>
            <person name="Sanchez-Garcia M."/>
            <person name="Sanchez-Ramirez S."/>
            <person name="Szollosi G.J."/>
            <person name="Szarkandi J.G."/>
            <person name="Papp V."/>
            <person name="Albert L."/>
            <person name="Andreopoulos W."/>
            <person name="Angelini C."/>
            <person name="Antonin V."/>
            <person name="Barry K.W."/>
            <person name="Bougher N.L."/>
            <person name="Buchanan P."/>
            <person name="Buyck B."/>
            <person name="Bense V."/>
            <person name="Catcheside P."/>
            <person name="Chovatia M."/>
            <person name="Cooper J."/>
            <person name="Damon W."/>
            <person name="Desjardin D."/>
            <person name="Finy P."/>
            <person name="Geml J."/>
            <person name="Haridas S."/>
            <person name="Hughes K."/>
            <person name="Justo A."/>
            <person name="Karasinski D."/>
            <person name="Kautmanova I."/>
            <person name="Kiss B."/>
            <person name="Kocsube S."/>
            <person name="Kotiranta H."/>
            <person name="LaButti K.M."/>
            <person name="Lechner B.E."/>
            <person name="Liimatainen K."/>
            <person name="Lipzen A."/>
            <person name="Lukacs Z."/>
            <person name="Mihaltcheva S."/>
            <person name="Morgado L.N."/>
            <person name="Niskanen T."/>
            <person name="Noordeloos M.E."/>
            <person name="Ohm R.A."/>
            <person name="Ortiz-Santana B."/>
            <person name="Ovrebo C."/>
            <person name="Racz N."/>
            <person name="Riley R."/>
            <person name="Savchenko A."/>
            <person name="Shiryaev A."/>
            <person name="Soop K."/>
            <person name="Spirin V."/>
            <person name="Szebenyi C."/>
            <person name="Tomsovsky M."/>
            <person name="Tulloss R.E."/>
            <person name="Uehling J."/>
            <person name="Grigoriev I.V."/>
            <person name="Vagvolgyi C."/>
            <person name="Papp T."/>
            <person name="Martin F.M."/>
            <person name="Miettinen O."/>
            <person name="Hibbett D.S."/>
            <person name="Nagy L.G."/>
        </authorList>
    </citation>
    <scope>NUCLEOTIDE SEQUENCE [LARGE SCALE GENOMIC DNA]</scope>
    <source>
        <strain evidence="4 5">OMC1185</strain>
    </source>
</reference>
<evidence type="ECO:0000256" key="1">
    <source>
        <dbReference type="ARBA" id="ARBA00006484"/>
    </source>
</evidence>
<keyword evidence="5" id="KW-1185">Reference proteome</keyword>
<accession>A0A5C3NA52</accession>
<evidence type="ECO:0000313" key="4">
    <source>
        <dbReference type="EMBL" id="TFK54200.1"/>
    </source>
</evidence>
<name>A0A5C3NA52_9AGAM</name>
<dbReference type="Proteomes" id="UP000305948">
    <property type="component" value="Unassembled WGS sequence"/>
</dbReference>
<dbReference type="PANTHER" id="PTHR24320">
    <property type="entry name" value="RETINOL DEHYDROGENASE"/>
    <property type="match status" value="1"/>
</dbReference>
<dbReference type="STRING" id="5364.A0A5C3NA52"/>
<dbReference type="Gene3D" id="3.40.50.720">
    <property type="entry name" value="NAD(P)-binding Rossmann-like Domain"/>
    <property type="match status" value="1"/>
</dbReference>